<keyword evidence="3" id="KW-0496">Mitochondrion</keyword>
<dbReference type="EMBL" id="MRZV01001217">
    <property type="protein sequence ID" value="PIK39635.1"/>
    <property type="molecule type" value="Genomic_DNA"/>
</dbReference>
<evidence type="ECO:0000313" key="5">
    <source>
        <dbReference type="EMBL" id="PIK39635.1"/>
    </source>
</evidence>
<organism evidence="5 6">
    <name type="scientific">Stichopus japonicus</name>
    <name type="common">Sea cucumber</name>
    <dbReference type="NCBI Taxonomy" id="307972"/>
    <lineage>
        <taxon>Eukaryota</taxon>
        <taxon>Metazoa</taxon>
        <taxon>Echinodermata</taxon>
        <taxon>Eleutherozoa</taxon>
        <taxon>Echinozoa</taxon>
        <taxon>Holothuroidea</taxon>
        <taxon>Aspidochirotacea</taxon>
        <taxon>Aspidochirotida</taxon>
        <taxon>Stichopodidae</taxon>
        <taxon>Apostichopus</taxon>
    </lineage>
</organism>
<dbReference type="Pfam" id="PF07147">
    <property type="entry name" value="PDCD9"/>
    <property type="match status" value="1"/>
</dbReference>
<accession>A0A2G8JVC1</accession>
<dbReference type="OrthoDB" id="6041973at2759"/>
<dbReference type="AlphaFoldDB" id="A0A2G8JVC1"/>
<dbReference type="PANTHER" id="PTHR13014:SF3">
    <property type="entry name" value="LARGE RIBOSOMAL SUBUNIT PROTEIN ML65"/>
    <property type="match status" value="1"/>
</dbReference>
<name>A0A2G8JVC1_STIJA</name>
<evidence type="ECO:0000256" key="4">
    <source>
        <dbReference type="ARBA" id="ARBA00023274"/>
    </source>
</evidence>
<keyword evidence="6" id="KW-1185">Reference proteome</keyword>
<dbReference type="Proteomes" id="UP000230750">
    <property type="component" value="Unassembled WGS sequence"/>
</dbReference>
<dbReference type="GO" id="GO:0006412">
    <property type="term" value="P:translation"/>
    <property type="evidence" value="ECO:0007669"/>
    <property type="project" value="InterPro"/>
</dbReference>
<dbReference type="InterPro" id="IPR010793">
    <property type="entry name" value="Ribosomal_mL37/mL65"/>
</dbReference>
<dbReference type="PANTHER" id="PTHR13014">
    <property type="entry name" value="MITOCHONDRIAL 28S RIBOSOMAL PROTEIN S30/P52 PRO-APOTOTIC PROTEIN"/>
    <property type="match status" value="1"/>
</dbReference>
<evidence type="ECO:0000256" key="3">
    <source>
        <dbReference type="ARBA" id="ARBA00023128"/>
    </source>
</evidence>
<protein>
    <submittedName>
        <fullName evidence="5">Putative 28S ribosomal protein S30, mitochondrial</fullName>
    </submittedName>
</protein>
<evidence type="ECO:0000256" key="2">
    <source>
        <dbReference type="ARBA" id="ARBA00022980"/>
    </source>
</evidence>
<dbReference type="GO" id="GO:0005762">
    <property type="term" value="C:mitochondrial large ribosomal subunit"/>
    <property type="evidence" value="ECO:0007669"/>
    <property type="project" value="TreeGrafter"/>
</dbReference>
<comment type="caution">
    <text evidence="5">The sequence shown here is derived from an EMBL/GenBank/DDBJ whole genome shotgun (WGS) entry which is preliminary data.</text>
</comment>
<gene>
    <name evidence="5" type="ORF">BSL78_23512</name>
</gene>
<evidence type="ECO:0000313" key="6">
    <source>
        <dbReference type="Proteomes" id="UP000230750"/>
    </source>
</evidence>
<reference evidence="5 6" key="1">
    <citation type="journal article" date="2017" name="PLoS Biol.">
        <title>The sea cucumber genome provides insights into morphological evolution and visceral regeneration.</title>
        <authorList>
            <person name="Zhang X."/>
            <person name="Sun L."/>
            <person name="Yuan J."/>
            <person name="Sun Y."/>
            <person name="Gao Y."/>
            <person name="Zhang L."/>
            <person name="Li S."/>
            <person name="Dai H."/>
            <person name="Hamel J.F."/>
            <person name="Liu C."/>
            <person name="Yu Y."/>
            <person name="Liu S."/>
            <person name="Lin W."/>
            <person name="Guo K."/>
            <person name="Jin S."/>
            <person name="Xu P."/>
            <person name="Storey K.B."/>
            <person name="Huan P."/>
            <person name="Zhang T."/>
            <person name="Zhou Y."/>
            <person name="Zhang J."/>
            <person name="Lin C."/>
            <person name="Li X."/>
            <person name="Xing L."/>
            <person name="Huo D."/>
            <person name="Sun M."/>
            <person name="Wang L."/>
            <person name="Mercier A."/>
            <person name="Li F."/>
            <person name="Yang H."/>
            <person name="Xiang J."/>
        </authorList>
    </citation>
    <scope>NUCLEOTIDE SEQUENCE [LARGE SCALE GENOMIC DNA]</scope>
    <source>
        <strain evidence="5">Shaxun</strain>
        <tissue evidence="5">Muscle</tissue>
    </source>
</reference>
<keyword evidence="4" id="KW-0687">Ribonucleoprotein</keyword>
<dbReference type="InterPro" id="IPR039982">
    <property type="entry name" value="Ribosomal_mL65"/>
</dbReference>
<comment type="subcellular location">
    <subcellularLocation>
        <location evidence="1">Mitochondrion</location>
    </subcellularLocation>
</comment>
<dbReference type="GO" id="GO:0003735">
    <property type="term" value="F:structural constituent of ribosome"/>
    <property type="evidence" value="ECO:0007669"/>
    <property type="project" value="InterPro"/>
</dbReference>
<proteinExistence type="predicted"/>
<dbReference type="STRING" id="307972.A0A2G8JVC1"/>
<keyword evidence="2 5" id="KW-0689">Ribosomal protein</keyword>
<evidence type="ECO:0000256" key="1">
    <source>
        <dbReference type="ARBA" id="ARBA00004173"/>
    </source>
</evidence>
<sequence>MAASISRRCVRHLSTFPLLNARPGYPPSLRNVEVILPRVPRITEGNEPQYPPVKPSMTSGSKAAKQARRALWIDNVRSSDTPVEMIYLLNKRQRWQEVIKPFSLQSGYGHFFRDVTKTAVVDELPENIQTLAESGQVKTEVEVLTERVIELLMVESFSIRRKKQHRIIEHKERSQSLAQNILNLLISHLGNRFPHLTDAVVDGRCQIKSFWERGERRMQFNGEPVCSVRAKEPLGLFAQTTDEVCNGDVEGWPYNPKEIGIFQNHINPVCFPGFKYQPGHLFPHTQIYGVNFDLDRAERHNIYQEIQDNFGLMAGYAWINALAMYQGYCWFQDIPRPMTAQVIYTDGNRFSFYCYQANTLDLSENGSPWNNVCFQKTSLPMFTDVKDGKVRDFNVEALKLLVAFLINSPERH</sequence>